<comment type="function">
    <text evidence="1 9">May be involved in recombinational repair of damaged DNA.</text>
</comment>
<keyword evidence="13" id="KW-1185">Reference proteome</keyword>
<reference evidence="12 13" key="1">
    <citation type="submission" date="2018-03" db="EMBL/GenBank/DDBJ databases">
        <title>Lachnoclostridium SNUG30386 gen.nov., sp.nov., isolated from human faeces.</title>
        <authorList>
            <person name="Seo B."/>
            <person name="Jeon K."/>
            <person name="Ko G."/>
        </authorList>
    </citation>
    <scope>NUCLEOTIDE SEQUENCE [LARGE SCALE GENOMIC DNA]</scope>
    <source>
        <strain evidence="12 13">SNUG30386</strain>
    </source>
</reference>
<keyword evidence="5 9" id="KW-0227">DNA damage</keyword>
<comment type="similarity">
    <text evidence="2 9">Belongs to the RecN family.</text>
</comment>
<feature type="domain" description="RecF/RecN/SMC N-terminal" evidence="11">
    <location>
        <begin position="3"/>
        <end position="502"/>
    </location>
</feature>
<evidence type="ECO:0000256" key="6">
    <source>
        <dbReference type="ARBA" id="ARBA00022840"/>
    </source>
</evidence>
<dbReference type="GO" id="GO:0009432">
    <property type="term" value="P:SOS response"/>
    <property type="evidence" value="ECO:0007669"/>
    <property type="project" value="TreeGrafter"/>
</dbReference>
<keyword evidence="4" id="KW-0547">Nucleotide-binding</keyword>
<dbReference type="Proteomes" id="UP000241048">
    <property type="component" value="Unassembled WGS sequence"/>
</dbReference>
<dbReference type="EMBL" id="PYLO01000001">
    <property type="protein sequence ID" value="PST39142.1"/>
    <property type="molecule type" value="Genomic_DNA"/>
</dbReference>
<dbReference type="Gene3D" id="3.40.50.300">
    <property type="entry name" value="P-loop containing nucleotide triphosphate hydrolases"/>
    <property type="match status" value="2"/>
</dbReference>
<evidence type="ECO:0000313" key="12">
    <source>
        <dbReference type="EMBL" id="PST39142.1"/>
    </source>
</evidence>
<keyword evidence="6" id="KW-0067">ATP-binding</keyword>
<name>A0A2T3FV30_9CLOT</name>
<dbReference type="NCBIfam" id="TIGR00634">
    <property type="entry name" value="recN"/>
    <property type="match status" value="1"/>
</dbReference>
<evidence type="ECO:0000256" key="7">
    <source>
        <dbReference type="ARBA" id="ARBA00023204"/>
    </source>
</evidence>
<evidence type="ECO:0000256" key="5">
    <source>
        <dbReference type="ARBA" id="ARBA00022763"/>
    </source>
</evidence>
<feature type="coiled-coil region" evidence="10">
    <location>
        <begin position="314"/>
        <end position="365"/>
    </location>
</feature>
<evidence type="ECO:0000256" key="4">
    <source>
        <dbReference type="ARBA" id="ARBA00022741"/>
    </source>
</evidence>
<keyword evidence="7 9" id="KW-0234">DNA repair</keyword>
<dbReference type="InterPro" id="IPR027417">
    <property type="entry name" value="P-loop_NTPase"/>
</dbReference>
<protein>
    <recommendedName>
        <fullName evidence="3 9">DNA repair protein RecN</fullName>
    </recommendedName>
    <alternativeName>
        <fullName evidence="8 9">Recombination protein N</fullName>
    </alternativeName>
</protein>
<dbReference type="GO" id="GO:0005524">
    <property type="term" value="F:ATP binding"/>
    <property type="evidence" value="ECO:0007669"/>
    <property type="project" value="UniProtKB-KW"/>
</dbReference>
<dbReference type="PIRSF" id="PIRSF003128">
    <property type="entry name" value="RecN"/>
    <property type="match status" value="1"/>
</dbReference>
<accession>A0A2T3FV30</accession>
<keyword evidence="10" id="KW-0175">Coiled coil</keyword>
<evidence type="ECO:0000256" key="9">
    <source>
        <dbReference type="PIRNR" id="PIRNR003128"/>
    </source>
</evidence>
<dbReference type="AlphaFoldDB" id="A0A2T3FV30"/>
<dbReference type="PANTHER" id="PTHR11059">
    <property type="entry name" value="DNA REPAIR PROTEIN RECN"/>
    <property type="match status" value="1"/>
</dbReference>
<dbReference type="InterPro" id="IPR004604">
    <property type="entry name" value="DNA_recomb/repair_RecN"/>
</dbReference>
<evidence type="ECO:0000259" key="11">
    <source>
        <dbReference type="Pfam" id="PF02463"/>
    </source>
</evidence>
<evidence type="ECO:0000256" key="2">
    <source>
        <dbReference type="ARBA" id="ARBA00009441"/>
    </source>
</evidence>
<evidence type="ECO:0000313" key="13">
    <source>
        <dbReference type="Proteomes" id="UP000241048"/>
    </source>
</evidence>
<organism evidence="12 13">
    <name type="scientific">Clostridium fessum</name>
    <dbReference type="NCBI Taxonomy" id="2126740"/>
    <lineage>
        <taxon>Bacteria</taxon>
        <taxon>Bacillati</taxon>
        <taxon>Bacillota</taxon>
        <taxon>Clostridia</taxon>
        <taxon>Eubacteriales</taxon>
        <taxon>Clostridiaceae</taxon>
        <taxon>Clostridium</taxon>
    </lineage>
</organism>
<dbReference type="InterPro" id="IPR003395">
    <property type="entry name" value="RecF/RecN/SMC_N"/>
</dbReference>
<evidence type="ECO:0000256" key="3">
    <source>
        <dbReference type="ARBA" id="ARBA00021315"/>
    </source>
</evidence>
<sequence>MLYHLRVKNLALIDSAEVEFGDGLNILTGETGAGKSIIIGSVQIALGGKAPKEMIRRGCDSAYIELVFSIDDERKREQLKEHDVYPDEEGILIISKKITPTRSISRINDETVTAARLREITGLLIDLHGQHEHQSLVNASKHLEILDAYGGEKLLPFKQNTEAAYRLYMQLKQKCAAFASDQETRLREMDFCRFEIEEIENAALKDGEEEKVAADFKRFSNARRIAESLSQAYDAVSGDAMSRAFREIDGAMAFDEGLKGIRDELCDVDSLLSDLSREIAGYMDDMTFDEAAFQETQERLDLIRSLETKYGKTIPEVLQALEEKKARLQELENYDELRERAEKELEQAEAVLKEHSEALSAARKQFAGELVEKIADGLRELNFLDVQFEMEFRRLDHFTAGGIDEPEFLISTNPGEPVRPLGMVASGGELSRIMLAIKTVLAETDQVPTLIFDEIDTGISGRTAQMVSEKLRILSKCRQVICITHLPQIAAMADQHFEIRKSASDGRTATSIRALDREAMVDELARLLGGAEITETVRQNAEEMKKLAKKRKLEV</sequence>
<dbReference type="RefSeq" id="WP_107000289.1">
    <property type="nucleotide sequence ID" value="NZ_JAQDFZ010000005.1"/>
</dbReference>
<evidence type="ECO:0000256" key="8">
    <source>
        <dbReference type="ARBA" id="ARBA00033408"/>
    </source>
</evidence>
<dbReference type="GO" id="GO:0006310">
    <property type="term" value="P:DNA recombination"/>
    <property type="evidence" value="ECO:0007669"/>
    <property type="project" value="InterPro"/>
</dbReference>
<dbReference type="CDD" id="cd03241">
    <property type="entry name" value="ABC_RecN"/>
    <property type="match status" value="2"/>
</dbReference>
<dbReference type="GO" id="GO:0006281">
    <property type="term" value="P:DNA repair"/>
    <property type="evidence" value="ECO:0007669"/>
    <property type="project" value="UniProtKB-KW"/>
</dbReference>
<comment type="caution">
    <text evidence="12">The sequence shown here is derived from an EMBL/GenBank/DDBJ whole genome shotgun (WGS) entry which is preliminary data.</text>
</comment>
<dbReference type="GO" id="GO:0043590">
    <property type="term" value="C:bacterial nucleoid"/>
    <property type="evidence" value="ECO:0007669"/>
    <property type="project" value="TreeGrafter"/>
</dbReference>
<proteinExistence type="inferred from homology"/>
<dbReference type="Pfam" id="PF02463">
    <property type="entry name" value="SMC_N"/>
    <property type="match status" value="1"/>
</dbReference>
<gene>
    <name evidence="12" type="primary">recN</name>
    <name evidence="12" type="ORF">C7U56_04325</name>
</gene>
<evidence type="ECO:0000256" key="1">
    <source>
        <dbReference type="ARBA" id="ARBA00003618"/>
    </source>
</evidence>
<dbReference type="FunFam" id="3.40.50.300:FF:000356">
    <property type="entry name" value="DNA repair protein RecN"/>
    <property type="match status" value="1"/>
</dbReference>
<evidence type="ECO:0000256" key="10">
    <source>
        <dbReference type="SAM" id="Coils"/>
    </source>
</evidence>
<dbReference type="SUPFAM" id="SSF52540">
    <property type="entry name" value="P-loop containing nucleoside triphosphate hydrolases"/>
    <property type="match status" value="1"/>
</dbReference>
<dbReference type="PANTHER" id="PTHR11059:SF0">
    <property type="entry name" value="DNA REPAIR PROTEIN RECN"/>
    <property type="match status" value="1"/>
</dbReference>